<feature type="region of interest" description="Disordered" evidence="1">
    <location>
        <begin position="170"/>
        <end position="215"/>
    </location>
</feature>
<dbReference type="EMBL" id="CP058935">
    <property type="protein sequence ID" value="QLI70937.1"/>
    <property type="molecule type" value="Genomic_DNA"/>
</dbReference>
<dbReference type="GeneID" id="26241345"/>
<evidence type="ECO:0000313" key="3">
    <source>
        <dbReference type="Proteomes" id="UP000510686"/>
    </source>
</evidence>
<organism evidence="2 3">
    <name type="scientific">Metarhizium brunneum</name>
    <dbReference type="NCBI Taxonomy" id="500148"/>
    <lineage>
        <taxon>Eukaryota</taxon>
        <taxon>Fungi</taxon>
        <taxon>Dikarya</taxon>
        <taxon>Ascomycota</taxon>
        <taxon>Pezizomycotina</taxon>
        <taxon>Sordariomycetes</taxon>
        <taxon>Hypocreomycetidae</taxon>
        <taxon>Hypocreales</taxon>
        <taxon>Clavicipitaceae</taxon>
        <taxon>Metarhizium</taxon>
    </lineage>
</organism>
<dbReference type="RefSeq" id="XP_014545312.1">
    <property type="nucleotide sequence ID" value="XM_014689826.1"/>
</dbReference>
<sequence length="215" mass="23445">MPKQKGQQSQPAAVQRRPAPPLSAEGPPTPVLDSVPQCIIFGGENQVGKLPVRLFDGRDWTCREAMKPCDFLPKENVTSCLYLGKNVDLPAALVFFEYVQLPQITNKEGGSERVFKLTAAKAFPERPFGIEVDINAMSQLQVIAWNFQMLDLAACAKGWIEKKYYSPASLPVASGTSSQKPAAGGKPEQSSNVEQPDDDEESDDDDKTVIFSPAS</sequence>
<accession>A0A7D5UZW1</accession>
<feature type="compositionally biased region" description="Low complexity" evidence="1">
    <location>
        <begin position="7"/>
        <end position="17"/>
    </location>
</feature>
<reference evidence="2 3" key="1">
    <citation type="submission" date="2020-07" db="EMBL/GenBank/DDBJ databases">
        <title>Telomere length de novo assembly of all 7 chromosomes of the fungus, Metarhizium brunneum, using a novel assembly pipeline.</title>
        <authorList>
            <person name="Saud z."/>
            <person name="Kortsinoglou A."/>
            <person name="Kouvelis V.N."/>
            <person name="Butt T.M."/>
        </authorList>
    </citation>
    <scope>NUCLEOTIDE SEQUENCE [LARGE SCALE GENOMIC DNA]</scope>
    <source>
        <strain evidence="2 3">4556</strain>
    </source>
</reference>
<dbReference type="Proteomes" id="UP000510686">
    <property type="component" value="Chromosome 4"/>
</dbReference>
<name>A0A7D5UZW1_9HYPO</name>
<proteinExistence type="predicted"/>
<evidence type="ECO:0000313" key="2">
    <source>
        <dbReference type="EMBL" id="QLI70937.1"/>
    </source>
</evidence>
<dbReference type="AlphaFoldDB" id="A0A7D5UZW1"/>
<keyword evidence="3" id="KW-1185">Reference proteome</keyword>
<gene>
    <name evidence="2" type="ORF">G6M90_00g077930</name>
</gene>
<protein>
    <submittedName>
        <fullName evidence="2">Uncharacterized protein</fullName>
    </submittedName>
</protein>
<feature type="compositionally biased region" description="Acidic residues" evidence="1">
    <location>
        <begin position="195"/>
        <end position="206"/>
    </location>
</feature>
<feature type="region of interest" description="Disordered" evidence="1">
    <location>
        <begin position="1"/>
        <end position="29"/>
    </location>
</feature>
<dbReference type="OrthoDB" id="10507457at2759"/>
<dbReference type="KEGG" id="mbrn:26241345"/>
<evidence type="ECO:0000256" key="1">
    <source>
        <dbReference type="SAM" id="MobiDB-lite"/>
    </source>
</evidence>